<gene>
    <name evidence="8" type="ORF">CSUB_C1424</name>
    <name evidence="7" type="ORF">HGMM_F09A08C29</name>
</gene>
<feature type="domain" description="JAB" evidence="6">
    <location>
        <begin position="27"/>
        <end position="118"/>
    </location>
</feature>
<dbReference type="BioCyc" id="CCAL311458:G131R-1445-MONOMER"/>
<dbReference type="GO" id="GO:0046872">
    <property type="term" value="F:metal ion binding"/>
    <property type="evidence" value="ECO:0007669"/>
    <property type="project" value="UniProtKB-KW"/>
</dbReference>
<reference evidence="7 9" key="2">
    <citation type="journal article" date="2011" name="Nucleic Acids Res.">
        <title>Insights into the evolution of Archaea and eukaryotic protein modifier systems revealed by the genome of a novel archaeal group.</title>
        <authorList>
            <person name="Nunoura T."/>
            <person name="Takaki Y."/>
            <person name="Kakuta J."/>
            <person name="Nishi S."/>
            <person name="Sugahara J."/>
            <person name="Kazama H."/>
            <person name="Chee G."/>
            <person name="Hattori M."/>
            <person name="Kanai A."/>
            <person name="Atomi H."/>
            <person name="Takai K."/>
            <person name="Takami H."/>
        </authorList>
    </citation>
    <scope>NUCLEOTIDE SEQUENCE [LARGE SCALE GENOMIC DNA]</scope>
</reference>
<dbReference type="Pfam" id="PF14464">
    <property type="entry name" value="Prok-JAB"/>
    <property type="match status" value="1"/>
</dbReference>
<name>E6N8A2_CALS0</name>
<sequence length="142" mass="16115">MLTSWRGSIGPGNRHLAREVVKMRREVAALLLEISRNIHPNEMIVLLHGRREKTSYFVEEISFPPQSIYGESFSSFNPYQLPIDHSFLGVAHSHPSGAPHPSVEDLNNMMGELMVIVTAPYRDERDIHVLDGEGRRLTLMIV</sequence>
<evidence type="ECO:0000313" key="8">
    <source>
        <dbReference type="EMBL" id="BAJ51275.1"/>
    </source>
</evidence>
<organism evidence="7 9">
    <name type="scientific">Caldiarchaeum subterraneum</name>
    <dbReference type="NCBI Taxonomy" id="311458"/>
    <lineage>
        <taxon>Archaea</taxon>
        <taxon>Nitrososphaerota</taxon>
        <taxon>Candidatus Caldarchaeales</taxon>
        <taxon>Candidatus Caldarchaeaceae</taxon>
        <taxon>Candidatus Caldarchaeum</taxon>
    </lineage>
</organism>
<evidence type="ECO:0000313" key="9">
    <source>
        <dbReference type="Proteomes" id="UP000008120"/>
    </source>
</evidence>
<dbReference type="SUPFAM" id="SSF102712">
    <property type="entry name" value="JAB1/MPN domain"/>
    <property type="match status" value="1"/>
</dbReference>
<evidence type="ECO:0000256" key="1">
    <source>
        <dbReference type="ARBA" id="ARBA00022670"/>
    </source>
</evidence>
<reference evidence="7 9" key="1">
    <citation type="journal article" date="2005" name="Environ. Microbiol.">
        <title>Genetic and functional properties of uncultivated thermophilic crenarchaeotes from a subsurface gold mine as revealed by analysis of genome fragments.</title>
        <authorList>
            <person name="Nunoura T."/>
            <person name="Hirayama H."/>
            <person name="Takami H."/>
            <person name="Oida H."/>
            <person name="Nishi S."/>
            <person name="Shimamura S."/>
            <person name="Suzuki Y."/>
            <person name="Inagaki F."/>
            <person name="Takai K."/>
            <person name="Nealson K.H."/>
            <person name="Horikoshi K."/>
        </authorList>
    </citation>
    <scope>NUCLEOTIDE SEQUENCE [LARGE SCALE GENOMIC DNA]</scope>
</reference>
<dbReference type="EMBL" id="BA000048">
    <property type="protein sequence ID" value="BAJ51275.1"/>
    <property type="molecule type" value="Genomic_DNA"/>
</dbReference>
<keyword evidence="5" id="KW-0482">Metalloprotease</keyword>
<dbReference type="SMR" id="E6N8A2"/>
<evidence type="ECO:0000256" key="5">
    <source>
        <dbReference type="ARBA" id="ARBA00023049"/>
    </source>
</evidence>
<dbReference type="Proteomes" id="UP000008120">
    <property type="component" value="Chromosome"/>
</dbReference>
<evidence type="ECO:0000259" key="6">
    <source>
        <dbReference type="Pfam" id="PF14464"/>
    </source>
</evidence>
<dbReference type="Gene3D" id="3.40.140.10">
    <property type="entry name" value="Cytidine Deaminase, domain 2"/>
    <property type="match status" value="1"/>
</dbReference>
<keyword evidence="4" id="KW-0862">Zinc</keyword>
<keyword evidence="3" id="KW-0378">Hydrolase</keyword>
<dbReference type="STRING" id="311458.CSUB_C1424"/>
<keyword evidence="2" id="KW-0479">Metal-binding</keyword>
<accession>E6N8A2</accession>
<proteinExistence type="predicted"/>
<protein>
    <submittedName>
        <fullName evidence="7">Metal-dependent protease, PAD1/JA B1 superfamily</fullName>
    </submittedName>
</protein>
<evidence type="ECO:0000256" key="4">
    <source>
        <dbReference type="ARBA" id="ARBA00022833"/>
    </source>
</evidence>
<evidence type="ECO:0000256" key="3">
    <source>
        <dbReference type="ARBA" id="ARBA00022801"/>
    </source>
</evidence>
<dbReference type="GO" id="GO:0006508">
    <property type="term" value="P:proteolysis"/>
    <property type="evidence" value="ECO:0007669"/>
    <property type="project" value="UniProtKB-KW"/>
</dbReference>
<dbReference type="EMBL" id="AP011867">
    <property type="protein sequence ID" value="BAJ48521.1"/>
    <property type="molecule type" value="Genomic_DNA"/>
</dbReference>
<evidence type="ECO:0000313" key="7">
    <source>
        <dbReference type="EMBL" id="BAJ48521.1"/>
    </source>
</evidence>
<keyword evidence="1 7" id="KW-0645">Protease</keyword>
<dbReference type="KEGG" id="csu:CSUB_C1424"/>
<dbReference type="GO" id="GO:0008237">
    <property type="term" value="F:metallopeptidase activity"/>
    <property type="evidence" value="ECO:0007669"/>
    <property type="project" value="UniProtKB-KW"/>
</dbReference>
<evidence type="ECO:0000256" key="2">
    <source>
        <dbReference type="ARBA" id="ARBA00022723"/>
    </source>
</evidence>
<dbReference type="InterPro" id="IPR028090">
    <property type="entry name" value="JAB_dom_prok"/>
</dbReference>
<dbReference type="AlphaFoldDB" id="E6N8A2"/>